<dbReference type="CDD" id="cd16936">
    <property type="entry name" value="HATPase_RsbW-like"/>
    <property type="match status" value="1"/>
</dbReference>
<keyword evidence="1" id="KW-0723">Serine/threonine-protein kinase</keyword>
<dbReference type="InterPro" id="IPR050267">
    <property type="entry name" value="Anti-sigma-factor_SerPK"/>
</dbReference>
<keyword evidence="1" id="KW-0418">Kinase</keyword>
<dbReference type="Gene3D" id="3.30.565.10">
    <property type="entry name" value="Histidine kinase-like ATPase, C-terminal domain"/>
    <property type="match status" value="1"/>
</dbReference>
<reference evidence="3 4" key="1">
    <citation type="submission" date="2019-03" db="EMBL/GenBank/DDBJ databases">
        <title>Draft genome sequence data and analysis of a Fermenting Bacterium, Soehngenia longevitae strain 1933PT, isolated from petroleum reservoir in Azerbaijan.</title>
        <authorList>
            <person name="Grouzdev D.S."/>
            <person name="Bidzhieva S.K."/>
            <person name="Sokolova D.S."/>
            <person name="Tourova T.P."/>
            <person name="Poltaraus A.B."/>
            <person name="Nazina T.N."/>
        </authorList>
    </citation>
    <scope>NUCLEOTIDE SEQUENCE [LARGE SCALE GENOMIC DNA]</scope>
    <source>
        <strain evidence="3 4">1933P</strain>
    </source>
</reference>
<feature type="domain" description="Histidine kinase/HSP90-like ATPase" evidence="2">
    <location>
        <begin position="25"/>
        <end position="133"/>
    </location>
</feature>
<dbReference type="PANTHER" id="PTHR35526">
    <property type="entry name" value="ANTI-SIGMA-F FACTOR RSBW-RELATED"/>
    <property type="match status" value="1"/>
</dbReference>
<evidence type="ECO:0000256" key="1">
    <source>
        <dbReference type="ARBA" id="ARBA00022527"/>
    </source>
</evidence>
<dbReference type="InterPro" id="IPR036890">
    <property type="entry name" value="HATPase_C_sf"/>
</dbReference>
<protein>
    <submittedName>
        <fullName evidence="3">ATP-binding protein</fullName>
    </submittedName>
</protein>
<organism evidence="3 4">
    <name type="scientific">Soehngenia longivitae</name>
    <dbReference type="NCBI Taxonomy" id="2562294"/>
    <lineage>
        <taxon>Bacteria</taxon>
        <taxon>Bacillati</taxon>
        <taxon>Bacillota</taxon>
        <taxon>Tissierellia</taxon>
        <taxon>Tissierellales</taxon>
        <taxon>Tissierellaceae</taxon>
        <taxon>Soehngenia</taxon>
    </lineage>
</organism>
<sequence length="143" mass="16454">MGKIHMNTRMEVVKMNYIYKSAVCSDLEYIRSFIDRTIKTLNCVISNKEVLFDIKVILNELIVNGALHGNECMKDKSVNLTITLYDNKLTIEVEDEGKGISYDFEEYNPFDFKSWGRGLVLVKGLSDEFIVENNRAISIKKLC</sequence>
<keyword evidence="1" id="KW-0808">Transferase</keyword>
<dbReference type="EMBL" id="SRIB01000005">
    <property type="protein sequence ID" value="TFZ40349.1"/>
    <property type="molecule type" value="Genomic_DNA"/>
</dbReference>
<keyword evidence="3" id="KW-0547">Nucleotide-binding</keyword>
<keyword evidence="4" id="KW-1185">Reference proteome</keyword>
<keyword evidence="3" id="KW-0067">ATP-binding</keyword>
<evidence type="ECO:0000313" key="4">
    <source>
        <dbReference type="Proteomes" id="UP000298381"/>
    </source>
</evidence>
<comment type="caution">
    <text evidence="3">The sequence shown here is derived from an EMBL/GenBank/DDBJ whole genome shotgun (WGS) entry which is preliminary data.</text>
</comment>
<accession>A0A4Z0D640</accession>
<dbReference type="Pfam" id="PF13581">
    <property type="entry name" value="HATPase_c_2"/>
    <property type="match status" value="1"/>
</dbReference>
<name>A0A4Z0D640_9FIRM</name>
<evidence type="ECO:0000313" key="3">
    <source>
        <dbReference type="EMBL" id="TFZ40349.1"/>
    </source>
</evidence>
<dbReference type="SUPFAM" id="SSF55874">
    <property type="entry name" value="ATPase domain of HSP90 chaperone/DNA topoisomerase II/histidine kinase"/>
    <property type="match status" value="1"/>
</dbReference>
<evidence type="ECO:0000259" key="2">
    <source>
        <dbReference type="Pfam" id="PF13581"/>
    </source>
</evidence>
<dbReference type="PANTHER" id="PTHR35526:SF3">
    <property type="entry name" value="ANTI-SIGMA-F FACTOR RSBW"/>
    <property type="match status" value="1"/>
</dbReference>
<dbReference type="OrthoDB" id="9767435at2"/>
<dbReference type="GO" id="GO:0004674">
    <property type="term" value="F:protein serine/threonine kinase activity"/>
    <property type="evidence" value="ECO:0007669"/>
    <property type="project" value="UniProtKB-KW"/>
</dbReference>
<dbReference type="InterPro" id="IPR003594">
    <property type="entry name" value="HATPase_dom"/>
</dbReference>
<dbReference type="Proteomes" id="UP000298381">
    <property type="component" value="Unassembled WGS sequence"/>
</dbReference>
<gene>
    <name evidence="3" type="ORF">E4100_04580</name>
</gene>
<dbReference type="GO" id="GO:0005524">
    <property type="term" value="F:ATP binding"/>
    <property type="evidence" value="ECO:0007669"/>
    <property type="project" value="UniProtKB-KW"/>
</dbReference>
<proteinExistence type="predicted"/>
<dbReference type="AlphaFoldDB" id="A0A4Z0D640"/>